<proteinExistence type="predicted"/>
<evidence type="ECO:0000313" key="3">
    <source>
        <dbReference type="Proteomes" id="UP000235392"/>
    </source>
</evidence>
<evidence type="ECO:0000313" key="2">
    <source>
        <dbReference type="EMBL" id="PLW36845.1"/>
    </source>
</evidence>
<comment type="caution">
    <text evidence="2">The sequence shown here is derived from an EMBL/GenBank/DDBJ whole genome shotgun (WGS) entry which is preliminary data.</text>
</comment>
<feature type="compositionally biased region" description="Basic and acidic residues" evidence="1">
    <location>
        <begin position="76"/>
        <end position="94"/>
    </location>
</feature>
<sequence length="139" mass="15618">MQTYRGSRISPTASLPVPTLSLIRRYSEELLQLLHFVFLKPSKSTASSHSFDPTLLLPSVRPYCSIRTASRHRAKPVHDHQAFKPWHPRPDHRPQSYPPRLPCSSASPPRSSTTIPVRSKLTLLAIVTHLPNRNAGTGR</sequence>
<organism evidence="2 3">
    <name type="scientific">Puccinia coronata f. sp. avenae</name>
    <dbReference type="NCBI Taxonomy" id="200324"/>
    <lineage>
        <taxon>Eukaryota</taxon>
        <taxon>Fungi</taxon>
        <taxon>Dikarya</taxon>
        <taxon>Basidiomycota</taxon>
        <taxon>Pucciniomycotina</taxon>
        <taxon>Pucciniomycetes</taxon>
        <taxon>Pucciniales</taxon>
        <taxon>Pucciniaceae</taxon>
        <taxon>Puccinia</taxon>
    </lineage>
</organism>
<evidence type="ECO:0000256" key="1">
    <source>
        <dbReference type="SAM" id="MobiDB-lite"/>
    </source>
</evidence>
<feature type="compositionally biased region" description="Polar residues" evidence="1">
    <location>
        <begin position="104"/>
        <end position="114"/>
    </location>
</feature>
<protein>
    <submittedName>
        <fullName evidence="2">Uncharacterized protein</fullName>
    </submittedName>
</protein>
<name>A0A2N5UGG7_9BASI</name>
<dbReference type="EMBL" id="PGCI01000153">
    <property type="protein sequence ID" value="PLW36845.1"/>
    <property type="molecule type" value="Genomic_DNA"/>
</dbReference>
<reference evidence="2 3" key="1">
    <citation type="submission" date="2017-11" db="EMBL/GenBank/DDBJ databases">
        <title>De novo assembly and phasing of dikaryotic genomes from two isolates of Puccinia coronata f. sp. avenae, the causal agent of oat crown rust.</title>
        <authorList>
            <person name="Miller M.E."/>
            <person name="Zhang Y."/>
            <person name="Omidvar V."/>
            <person name="Sperschneider J."/>
            <person name="Schwessinger B."/>
            <person name="Raley C."/>
            <person name="Palmer J.M."/>
            <person name="Garnica D."/>
            <person name="Upadhyaya N."/>
            <person name="Rathjen J."/>
            <person name="Taylor J.M."/>
            <person name="Park R.F."/>
            <person name="Dodds P.N."/>
            <person name="Hirsch C.D."/>
            <person name="Kianian S.F."/>
            <person name="Figueroa M."/>
        </authorList>
    </citation>
    <scope>NUCLEOTIDE SEQUENCE [LARGE SCALE GENOMIC DNA]</scope>
    <source>
        <strain evidence="2">12SD80</strain>
    </source>
</reference>
<dbReference type="Proteomes" id="UP000235392">
    <property type="component" value="Unassembled WGS sequence"/>
</dbReference>
<dbReference type="AlphaFoldDB" id="A0A2N5UGG7"/>
<feature type="region of interest" description="Disordered" evidence="1">
    <location>
        <begin position="69"/>
        <end position="114"/>
    </location>
</feature>
<gene>
    <name evidence="2" type="ORF">PCASD_15269</name>
</gene>
<accession>A0A2N5UGG7</accession>